<feature type="transmembrane region" description="Helical" evidence="5">
    <location>
        <begin position="20"/>
        <end position="39"/>
    </location>
</feature>
<keyword evidence="5" id="KW-1133">Transmembrane helix</keyword>
<evidence type="ECO:0000313" key="7">
    <source>
        <dbReference type="EMBL" id="GMR31276.1"/>
    </source>
</evidence>
<evidence type="ECO:0000256" key="3">
    <source>
        <dbReference type="ARBA" id="ARBA00023157"/>
    </source>
</evidence>
<gene>
    <name evidence="7" type="ORF">PMAYCL1PPCAC_01471</name>
</gene>
<feature type="domain" description="Chitin-binding type-2" evidence="6">
    <location>
        <begin position="45"/>
        <end position="101"/>
    </location>
</feature>
<sequence>HTHPTLPSLPLSDCSSLPMWSSTLVAAAAATLFLAALPITEASSSLDCSSRPDGFFSIGCSSSFTSCKAGRSNSMTCPDDLVYDEERQKCEYPGNVKACGGAPEEGSGMDEGSGDGSGEGSGVEDGSGEGSGEIE</sequence>
<dbReference type="GO" id="GO:0005576">
    <property type="term" value="C:extracellular region"/>
    <property type="evidence" value="ECO:0007669"/>
    <property type="project" value="InterPro"/>
</dbReference>
<evidence type="ECO:0000256" key="5">
    <source>
        <dbReference type="SAM" id="Phobius"/>
    </source>
</evidence>
<dbReference type="AlphaFoldDB" id="A0AAN4YZU1"/>
<feature type="compositionally biased region" description="Gly residues" evidence="4">
    <location>
        <begin position="109"/>
        <end position="135"/>
    </location>
</feature>
<keyword evidence="3" id="KW-1015">Disulfide bond</keyword>
<comment type="caution">
    <text evidence="7">The sequence shown here is derived from an EMBL/GenBank/DDBJ whole genome shotgun (WGS) entry which is preliminary data.</text>
</comment>
<evidence type="ECO:0000259" key="6">
    <source>
        <dbReference type="PROSITE" id="PS50940"/>
    </source>
</evidence>
<dbReference type="PROSITE" id="PS50940">
    <property type="entry name" value="CHIT_BIND_II"/>
    <property type="match status" value="1"/>
</dbReference>
<dbReference type="InterPro" id="IPR036508">
    <property type="entry name" value="Chitin-bd_dom_sf"/>
</dbReference>
<dbReference type="InterPro" id="IPR002557">
    <property type="entry name" value="Chitin-bd_dom"/>
</dbReference>
<dbReference type="Pfam" id="PF01607">
    <property type="entry name" value="CBM_14"/>
    <property type="match status" value="1"/>
</dbReference>
<evidence type="ECO:0000256" key="1">
    <source>
        <dbReference type="ARBA" id="ARBA00022669"/>
    </source>
</evidence>
<dbReference type="Gene3D" id="2.170.140.10">
    <property type="entry name" value="Chitin binding domain"/>
    <property type="match status" value="1"/>
</dbReference>
<name>A0AAN4YZU1_9BILA</name>
<keyword evidence="1" id="KW-0147">Chitin-binding</keyword>
<keyword evidence="2" id="KW-0677">Repeat</keyword>
<organism evidence="7 8">
    <name type="scientific">Pristionchus mayeri</name>
    <dbReference type="NCBI Taxonomy" id="1317129"/>
    <lineage>
        <taxon>Eukaryota</taxon>
        <taxon>Metazoa</taxon>
        <taxon>Ecdysozoa</taxon>
        <taxon>Nematoda</taxon>
        <taxon>Chromadorea</taxon>
        <taxon>Rhabditida</taxon>
        <taxon>Rhabditina</taxon>
        <taxon>Diplogasteromorpha</taxon>
        <taxon>Diplogasteroidea</taxon>
        <taxon>Neodiplogasteridae</taxon>
        <taxon>Pristionchus</taxon>
    </lineage>
</organism>
<keyword evidence="5" id="KW-0812">Transmembrane</keyword>
<dbReference type="Proteomes" id="UP001328107">
    <property type="component" value="Unassembled WGS sequence"/>
</dbReference>
<dbReference type="FunFam" id="2.170.140.10:FF:000009">
    <property type="entry name" value="Chondroitin proteoglycan 1"/>
    <property type="match status" value="1"/>
</dbReference>
<reference evidence="8" key="1">
    <citation type="submission" date="2022-10" db="EMBL/GenBank/DDBJ databases">
        <title>Genome assembly of Pristionchus species.</title>
        <authorList>
            <person name="Yoshida K."/>
            <person name="Sommer R.J."/>
        </authorList>
    </citation>
    <scope>NUCLEOTIDE SEQUENCE [LARGE SCALE GENOMIC DNA]</scope>
    <source>
        <strain evidence="8">RS5460</strain>
    </source>
</reference>
<feature type="region of interest" description="Disordered" evidence="4">
    <location>
        <begin position="93"/>
        <end position="135"/>
    </location>
</feature>
<evidence type="ECO:0000313" key="8">
    <source>
        <dbReference type="Proteomes" id="UP001328107"/>
    </source>
</evidence>
<accession>A0AAN4YZU1</accession>
<keyword evidence="5" id="KW-0472">Membrane</keyword>
<proteinExistence type="predicted"/>
<evidence type="ECO:0000256" key="4">
    <source>
        <dbReference type="SAM" id="MobiDB-lite"/>
    </source>
</evidence>
<dbReference type="EMBL" id="BTRK01000001">
    <property type="protein sequence ID" value="GMR31276.1"/>
    <property type="molecule type" value="Genomic_DNA"/>
</dbReference>
<evidence type="ECO:0000256" key="2">
    <source>
        <dbReference type="ARBA" id="ARBA00022737"/>
    </source>
</evidence>
<feature type="non-terminal residue" evidence="7">
    <location>
        <position position="135"/>
    </location>
</feature>
<dbReference type="SMART" id="SM00494">
    <property type="entry name" value="ChtBD2"/>
    <property type="match status" value="1"/>
</dbReference>
<feature type="non-terminal residue" evidence="7">
    <location>
        <position position="1"/>
    </location>
</feature>
<dbReference type="SUPFAM" id="SSF57625">
    <property type="entry name" value="Invertebrate chitin-binding proteins"/>
    <property type="match status" value="1"/>
</dbReference>
<dbReference type="GO" id="GO:0008061">
    <property type="term" value="F:chitin binding"/>
    <property type="evidence" value="ECO:0007669"/>
    <property type="project" value="UniProtKB-KW"/>
</dbReference>
<protein>
    <recommendedName>
        <fullName evidence="6">Chitin-binding type-2 domain-containing protein</fullName>
    </recommendedName>
</protein>
<keyword evidence="8" id="KW-1185">Reference proteome</keyword>